<accession>A0ABS1TP30</accession>
<dbReference type="NCBIfam" id="TIGR01863">
    <property type="entry name" value="cas_Csd1"/>
    <property type="match status" value="1"/>
</dbReference>
<organism evidence="1 2">
    <name type="scientific">Neobacillus paridis</name>
    <dbReference type="NCBI Taxonomy" id="2803862"/>
    <lineage>
        <taxon>Bacteria</taxon>
        <taxon>Bacillati</taxon>
        <taxon>Bacillota</taxon>
        <taxon>Bacilli</taxon>
        <taxon>Bacillales</taxon>
        <taxon>Bacillaceae</taxon>
        <taxon>Neobacillus</taxon>
    </lineage>
</organism>
<evidence type="ECO:0000313" key="1">
    <source>
        <dbReference type="EMBL" id="MBL4951675.1"/>
    </source>
</evidence>
<evidence type="ECO:0000313" key="2">
    <source>
        <dbReference type="Proteomes" id="UP000623967"/>
    </source>
</evidence>
<protein>
    <submittedName>
        <fullName evidence="1">Type I-C CRISPR-associated protein Cas8c/Csd1</fullName>
    </submittedName>
</protein>
<proteinExistence type="predicted"/>
<dbReference type="CDD" id="cd09757">
    <property type="entry name" value="Cas8c_I-C"/>
    <property type="match status" value="1"/>
</dbReference>
<sequence length="629" mass="72172">MTWLKNLFETYENNQQLIGEFEVNKYDQEYALIPLSHTTQSAQIEVILGMKGNFISAKVVDKSDASTIIPCTEASANRTSTPVPHPLCDKLVYVAGDYIKYGGTAKKGNPHADYMNQLEKWCASEYAHPKVKSVYEYLAKGRLVEDLINEKIIYVDENHHFIEKWDKENEKKYGEKPDIYKVISSKLSDAFVRFSVNKIGEPESRLWRDKSVHESFIHFYESTLQENDLCYVSGKHLPATERHASRIRYSADMAKLISANDTSGFTFRGRFKNSKDAVSISYEVSQKAHNALKWLIAKQGYSIDGKVFLVWGSKRPKMLSPFEDTLGLYSDTDTEALGDVTHKEFSEQIKKAIGGYRHDLNYKSDVNIMIVDAATPGRMSIVYYRDMSEDLFLKRLEAWHKTCYWLHRYQKDSDKKTIIFTGAPATKDIAFAAYGSRASNELVKGLVERMLPSIIDGRPIPIDIVRSAYIRASNPVGMEEWEWEKTLSITCALINKTYEKEGFGVALDVNNDHRDYLFGRMLAIADVMERRALDKSETRATNAIRYMNAFAKHPFRTWNIIQSSLQPYQAKLGTQLNFYNNLLDEVGSKMDPQKFNDKPLTGLYLLGFYSQRHELYKSKKDKEAEKGEM</sequence>
<gene>
    <name evidence="1" type="primary">cas8c</name>
    <name evidence="1" type="ORF">JK635_05405</name>
</gene>
<dbReference type="InterPro" id="IPR010144">
    <property type="entry name" value="CRISPR-assoc_prot_Csd1-typ"/>
</dbReference>
<dbReference type="RefSeq" id="WP_202652953.1">
    <property type="nucleotide sequence ID" value="NZ_JAESWB010000045.1"/>
</dbReference>
<keyword evidence="2" id="KW-1185">Reference proteome</keyword>
<comment type="caution">
    <text evidence="1">The sequence shown here is derived from an EMBL/GenBank/DDBJ whole genome shotgun (WGS) entry which is preliminary data.</text>
</comment>
<name>A0ABS1TP30_9BACI</name>
<dbReference type="Proteomes" id="UP000623967">
    <property type="component" value="Unassembled WGS sequence"/>
</dbReference>
<reference evidence="1 2" key="1">
    <citation type="submission" date="2021-01" db="EMBL/GenBank/DDBJ databases">
        <title>Genome public.</title>
        <authorList>
            <person name="Liu C."/>
            <person name="Sun Q."/>
        </authorList>
    </citation>
    <scope>NUCLEOTIDE SEQUENCE [LARGE SCALE GENOMIC DNA]</scope>
    <source>
        <strain evidence="1 2">YIM B02564</strain>
    </source>
</reference>
<dbReference type="EMBL" id="JAESWB010000045">
    <property type="protein sequence ID" value="MBL4951675.1"/>
    <property type="molecule type" value="Genomic_DNA"/>
</dbReference>
<dbReference type="Pfam" id="PF09709">
    <property type="entry name" value="Cas_Csd1"/>
    <property type="match status" value="1"/>
</dbReference>